<dbReference type="EMBL" id="BONF01000053">
    <property type="protein sequence ID" value="GIF85828.1"/>
    <property type="molecule type" value="Genomic_DNA"/>
</dbReference>
<dbReference type="AlphaFoldDB" id="A0A8J3NN92"/>
<dbReference type="PANTHER" id="PTHR24349">
    <property type="entry name" value="SERINE/THREONINE-PROTEIN KINASE"/>
    <property type="match status" value="1"/>
</dbReference>
<keyword evidence="2" id="KW-0547">Nucleotide-binding</keyword>
<keyword evidence="1" id="KW-0808">Transferase</keyword>
<name>A0A8J3NN92_9ACTN</name>
<dbReference type="InterPro" id="IPR011009">
    <property type="entry name" value="Kinase-like_dom_sf"/>
</dbReference>
<comment type="caution">
    <text evidence="7">The sequence shown here is derived from an EMBL/GenBank/DDBJ whole genome shotgun (WGS) entry which is preliminary data.</text>
</comment>
<dbReference type="PROSITE" id="PS00108">
    <property type="entry name" value="PROTEIN_KINASE_ST"/>
    <property type="match status" value="1"/>
</dbReference>
<dbReference type="SUPFAM" id="SSF56112">
    <property type="entry name" value="Protein kinase-like (PK-like)"/>
    <property type="match status" value="1"/>
</dbReference>
<sequence>MVKKGDEIKGYRIVSDPTTSGGGRCVWAFAEKSGGRYFIKQFLDPKWPTASSMGSPASKQARRNECLGFEERHRQVNQRINPTRAKGGNLVSAVDFFREDTTYYKVTERVEALSLRHLGGLPVRQVAVAIRTLCQSVRQLHRAGIVHGDLKPENVLLQRAPDTDHYLAKVIDFDDSYPTGTPPPPDQIVGDQRYGAPEWLSYVKQDESTKAADLTTAADVFTLALVIHVYLTGVLPGYDATRFGAAADAIRLGEPLQFDTRLSPALIELMRRMTALRPGDRPSLDGVQAALADDSLLRPVDGPRPGERTPPPPRREQVGRLRINMGG</sequence>
<protein>
    <recommendedName>
        <fullName evidence="6">Protein kinase domain-containing protein</fullName>
    </recommendedName>
</protein>
<accession>A0A8J3NN92</accession>
<evidence type="ECO:0000256" key="2">
    <source>
        <dbReference type="ARBA" id="ARBA00022741"/>
    </source>
</evidence>
<dbReference type="SMART" id="SM00220">
    <property type="entry name" value="S_TKc"/>
    <property type="match status" value="1"/>
</dbReference>
<reference evidence="7 8" key="1">
    <citation type="submission" date="2021-01" db="EMBL/GenBank/DDBJ databases">
        <title>Whole genome shotgun sequence of Catellatospora bangladeshensis NBRC 107357.</title>
        <authorList>
            <person name="Komaki H."/>
            <person name="Tamura T."/>
        </authorList>
    </citation>
    <scope>NUCLEOTIDE SEQUENCE [LARGE SCALE GENOMIC DNA]</scope>
    <source>
        <strain evidence="7 8">NBRC 107357</strain>
    </source>
</reference>
<dbReference type="InterPro" id="IPR000719">
    <property type="entry name" value="Prot_kinase_dom"/>
</dbReference>
<dbReference type="Gene3D" id="1.10.510.10">
    <property type="entry name" value="Transferase(Phosphotransferase) domain 1"/>
    <property type="match status" value="1"/>
</dbReference>
<dbReference type="Proteomes" id="UP000601223">
    <property type="component" value="Unassembled WGS sequence"/>
</dbReference>
<evidence type="ECO:0000313" key="8">
    <source>
        <dbReference type="Proteomes" id="UP000601223"/>
    </source>
</evidence>
<feature type="domain" description="Protein kinase" evidence="6">
    <location>
        <begin position="11"/>
        <end position="297"/>
    </location>
</feature>
<keyword evidence="4" id="KW-0067">ATP-binding</keyword>
<evidence type="ECO:0000256" key="5">
    <source>
        <dbReference type="SAM" id="MobiDB-lite"/>
    </source>
</evidence>
<dbReference type="GO" id="GO:0004672">
    <property type="term" value="F:protein kinase activity"/>
    <property type="evidence" value="ECO:0007669"/>
    <property type="project" value="InterPro"/>
</dbReference>
<keyword evidence="3" id="KW-0418">Kinase</keyword>
<dbReference type="Pfam" id="PF00069">
    <property type="entry name" value="Pkinase"/>
    <property type="match status" value="1"/>
</dbReference>
<dbReference type="PROSITE" id="PS50011">
    <property type="entry name" value="PROTEIN_KINASE_DOM"/>
    <property type="match status" value="1"/>
</dbReference>
<evidence type="ECO:0000256" key="3">
    <source>
        <dbReference type="ARBA" id="ARBA00022777"/>
    </source>
</evidence>
<dbReference type="InterPro" id="IPR008271">
    <property type="entry name" value="Ser/Thr_kinase_AS"/>
</dbReference>
<evidence type="ECO:0000259" key="6">
    <source>
        <dbReference type="PROSITE" id="PS50011"/>
    </source>
</evidence>
<proteinExistence type="predicted"/>
<dbReference type="GO" id="GO:0005524">
    <property type="term" value="F:ATP binding"/>
    <property type="evidence" value="ECO:0007669"/>
    <property type="project" value="UniProtKB-KW"/>
</dbReference>
<evidence type="ECO:0000256" key="1">
    <source>
        <dbReference type="ARBA" id="ARBA00022679"/>
    </source>
</evidence>
<organism evidence="7 8">
    <name type="scientific">Catellatospora bangladeshensis</name>
    <dbReference type="NCBI Taxonomy" id="310355"/>
    <lineage>
        <taxon>Bacteria</taxon>
        <taxon>Bacillati</taxon>
        <taxon>Actinomycetota</taxon>
        <taxon>Actinomycetes</taxon>
        <taxon>Micromonosporales</taxon>
        <taxon>Micromonosporaceae</taxon>
        <taxon>Catellatospora</taxon>
    </lineage>
</organism>
<dbReference type="InterPro" id="IPR050205">
    <property type="entry name" value="CDPK_Ser/Thr_kinases"/>
</dbReference>
<evidence type="ECO:0000313" key="7">
    <source>
        <dbReference type="EMBL" id="GIF85828.1"/>
    </source>
</evidence>
<keyword evidence="8" id="KW-1185">Reference proteome</keyword>
<gene>
    <name evidence="7" type="ORF">Cba03nite_71770</name>
</gene>
<feature type="region of interest" description="Disordered" evidence="5">
    <location>
        <begin position="292"/>
        <end position="327"/>
    </location>
</feature>
<evidence type="ECO:0000256" key="4">
    <source>
        <dbReference type="ARBA" id="ARBA00022840"/>
    </source>
</evidence>